<keyword evidence="3" id="KW-1185">Reference proteome</keyword>
<dbReference type="GO" id="GO:0031083">
    <property type="term" value="C:BLOC-1 complex"/>
    <property type="evidence" value="ECO:0007669"/>
    <property type="project" value="Ensembl"/>
</dbReference>
<dbReference type="OMA" id="MLDMIRG"/>
<dbReference type="GeneID" id="103750643"/>
<dbReference type="AlphaFoldDB" id="A0A8C6R169"/>
<dbReference type="GO" id="GO:0050885">
    <property type="term" value="P:neuromuscular process controlling balance"/>
    <property type="evidence" value="ECO:0007669"/>
    <property type="project" value="Ensembl"/>
</dbReference>
<dbReference type="CTD" id="55330"/>
<dbReference type="GO" id="GO:0032438">
    <property type="term" value="P:melanosome organization"/>
    <property type="evidence" value="ECO:0007669"/>
    <property type="project" value="Ensembl"/>
</dbReference>
<name>A0A8C6R169_NANGA</name>
<reference evidence="2" key="1">
    <citation type="submission" date="2025-08" db="UniProtKB">
        <authorList>
            <consortium name="Ensembl"/>
        </authorList>
    </citation>
    <scope>IDENTIFICATION</scope>
</reference>
<evidence type="ECO:0000313" key="3">
    <source>
        <dbReference type="Proteomes" id="UP000694381"/>
    </source>
</evidence>
<accession>A0A8C6R169</accession>
<dbReference type="Proteomes" id="UP000694381">
    <property type="component" value="Unassembled WGS sequence"/>
</dbReference>
<dbReference type="GO" id="GO:0070527">
    <property type="term" value="P:platelet aggregation"/>
    <property type="evidence" value="ECO:0007669"/>
    <property type="project" value="Ensembl"/>
</dbReference>
<evidence type="ECO:0000313" key="2">
    <source>
        <dbReference type="Ensembl" id="ENSNGAP00000011763.1"/>
    </source>
</evidence>
<dbReference type="PANTHER" id="PTHR16230">
    <property type="entry name" value="CAPPUCCINO"/>
    <property type="match status" value="1"/>
</dbReference>
<dbReference type="InterPro" id="IPR024857">
    <property type="entry name" value="Cappuccino"/>
</dbReference>
<dbReference type="RefSeq" id="XP_008852025.1">
    <property type="nucleotide sequence ID" value="XM_008853803.3"/>
</dbReference>
<evidence type="ECO:0000256" key="1">
    <source>
        <dbReference type="SAM" id="MobiDB-lite"/>
    </source>
</evidence>
<dbReference type="GO" id="GO:0048490">
    <property type="term" value="P:anterograde synaptic vesicle transport"/>
    <property type="evidence" value="ECO:0007669"/>
    <property type="project" value="Ensembl"/>
</dbReference>
<dbReference type="GeneTree" id="ENSGT00390000006790"/>
<gene>
    <name evidence="2" type="primary">Bloc1s4</name>
</gene>
<reference evidence="2" key="2">
    <citation type="submission" date="2025-09" db="UniProtKB">
        <authorList>
            <consortium name="Ensembl"/>
        </authorList>
    </citation>
    <scope>IDENTIFICATION</scope>
</reference>
<dbReference type="OrthoDB" id="2372305at2759"/>
<dbReference type="PANTHER" id="PTHR16230:SF4">
    <property type="entry name" value="BIOGENESIS OF LYSOSOME-RELATED ORGANELLES COMPLEX 1 SUBUNIT 4"/>
    <property type="match status" value="1"/>
</dbReference>
<feature type="region of interest" description="Disordered" evidence="1">
    <location>
        <begin position="1"/>
        <end position="55"/>
    </location>
</feature>
<protein>
    <submittedName>
        <fullName evidence="2">Biogenesis of lysosomal organelles complex-1, subunit 4, cappuccino</fullName>
    </submittedName>
</protein>
<dbReference type="KEGG" id="ngi:103750643"/>
<proteinExistence type="predicted"/>
<sequence>MEERPGVGGPPREAPVEEAEPLSAWGGDSGHVSQSQSRASGRWEDDGSEDAPGRDLPLLRRAASGYAAGLLPAAGPRPEVQALDASLEELLARVDEFVGMLDMIRGDSSHVVSEGVPRIHAKAAEMRRLYGRIDQLEAFVRMVGGSVARMEEQVTRAEAELGSLPRAFRKLLHTISMPALFRSGPTGPQRAAYEPPALFRTEDYFPGCSDRPQL</sequence>
<organism evidence="2 3">
    <name type="scientific">Nannospalax galili</name>
    <name type="common">Northern Israeli blind subterranean mole rat</name>
    <name type="synonym">Spalax galili</name>
    <dbReference type="NCBI Taxonomy" id="1026970"/>
    <lineage>
        <taxon>Eukaryota</taxon>
        <taxon>Metazoa</taxon>
        <taxon>Chordata</taxon>
        <taxon>Craniata</taxon>
        <taxon>Vertebrata</taxon>
        <taxon>Euteleostomi</taxon>
        <taxon>Mammalia</taxon>
        <taxon>Eutheria</taxon>
        <taxon>Euarchontoglires</taxon>
        <taxon>Glires</taxon>
        <taxon>Rodentia</taxon>
        <taxon>Myomorpha</taxon>
        <taxon>Muroidea</taxon>
        <taxon>Spalacidae</taxon>
        <taxon>Spalacinae</taxon>
        <taxon>Nannospalax</taxon>
    </lineage>
</organism>
<dbReference type="Ensembl" id="ENSNGAT00000017316.1">
    <property type="protein sequence ID" value="ENSNGAP00000011763.1"/>
    <property type="gene ID" value="ENSNGAG00000013827.1"/>
</dbReference>
<dbReference type="GO" id="GO:1904115">
    <property type="term" value="C:axon cytoplasm"/>
    <property type="evidence" value="ECO:0007669"/>
    <property type="project" value="GOC"/>
</dbReference>